<name>A0A3Q7I462_SOLLC</name>
<accession>A0A3Q7I462</accession>
<dbReference type="AlphaFoldDB" id="A0A3Q7I462"/>
<sequence>MYPLSKGYYQNNYRENITAMARKYRVAMAIALSQLCAQLTPKSFPGSPNHTGGKILQVNSHAISDDVRKQLYHHTDSIMCCTIKMNLLQPAAIVPAAPVDVPTGKQPTQPIFRTVQALSQVAYIKRRSYACQKNTSNAFTFLLAMENHFCCCTHYKTYGMRTFAGCVEHITATISR</sequence>
<dbReference type="InParanoid" id="A0A3Q7I462"/>
<reference evidence="1" key="2">
    <citation type="submission" date="2019-01" db="UniProtKB">
        <authorList>
            <consortium name="EnsemblPlants"/>
        </authorList>
    </citation>
    <scope>IDENTIFICATION</scope>
    <source>
        <strain evidence="1">cv. Heinz 1706</strain>
    </source>
</reference>
<dbReference type="STRING" id="4081.A0A3Q7I462"/>
<reference evidence="1" key="1">
    <citation type="journal article" date="2012" name="Nature">
        <title>The tomato genome sequence provides insights into fleshy fruit evolution.</title>
        <authorList>
            <consortium name="Tomato Genome Consortium"/>
        </authorList>
    </citation>
    <scope>NUCLEOTIDE SEQUENCE [LARGE SCALE GENOMIC DNA]</scope>
    <source>
        <strain evidence="1">cv. Heinz 1706</strain>
    </source>
</reference>
<evidence type="ECO:0000313" key="1">
    <source>
        <dbReference type="EnsemblPlants" id="Solyc09g057945.1.1"/>
    </source>
</evidence>
<organism evidence="1">
    <name type="scientific">Solanum lycopersicum</name>
    <name type="common">Tomato</name>
    <name type="synonym">Lycopersicon esculentum</name>
    <dbReference type="NCBI Taxonomy" id="4081"/>
    <lineage>
        <taxon>Eukaryota</taxon>
        <taxon>Viridiplantae</taxon>
        <taxon>Streptophyta</taxon>
        <taxon>Embryophyta</taxon>
        <taxon>Tracheophyta</taxon>
        <taxon>Spermatophyta</taxon>
        <taxon>Magnoliopsida</taxon>
        <taxon>eudicotyledons</taxon>
        <taxon>Gunneridae</taxon>
        <taxon>Pentapetalae</taxon>
        <taxon>asterids</taxon>
        <taxon>lamiids</taxon>
        <taxon>Solanales</taxon>
        <taxon>Solanaceae</taxon>
        <taxon>Solanoideae</taxon>
        <taxon>Solaneae</taxon>
        <taxon>Solanum</taxon>
        <taxon>Solanum subgen. Lycopersicon</taxon>
    </lineage>
</organism>
<dbReference type="EnsemblPlants" id="Solyc09g057945.1.1">
    <property type="protein sequence ID" value="Solyc09g057945.1.1"/>
    <property type="gene ID" value="Solyc09g057945.1"/>
</dbReference>
<dbReference type="Proteomes" id="UP000004994">
    <property type="component" value="Chromosome 9"/>
</dbReference>
<evidence type="ECO:0000313" key="2">
    <source>
        <dbReference type="Proteomes" id="UP000004994"/>
    </source>
</evidence>
<keyword evidence="2" id="KW-1185">Reference proteome</keyword>
<protein>
    <submittedName>
        <fullName evidence="1">Uncharacterized protein</fullName>
    </submittedName>
</protein>
<dbReference type="Gramene" id="Solyc09g057945.1.1">
    <property type="protein sequence ID" value="Solyc09g057945.1.1"/>
    <property type="gene ID" value="Solyc09g057945.1"/>
</dbReference>
<proteinExistence type="predicted"/>